<evidence type="ECO:0000256" key="1">
    <source>
        <dbReference type="SAM" id="Phobius"/>
    </source>
</evidence>
<accession>A0A3S0I0T2</accession>
<gene>
    <name evidence="4" type="ORF">EJ903_11900</name>
</gene>
<protein>
    <submittedName>
        <fullName evidence="4">Diguanylate cyclase</fullName>
    </submittedName>
</protein>
<dbReference type="Gene3D" id="6.10.340.10">
    <property type="match status" value="1"/>
</dbReference>
<sequence>MPLATLRPLEFRATAAATMAVLVMGLALANGLFVGTQSEQVLNREVGNSMMGVAQSLAHQLDATMWARANQIASLARIDALKDPSVAQATIEELKRRDPTIAWIGMTNLSGTVLTASNGLLVGLNIASRPVHAEGLKGLFVGDVHEAVALKGKIPHLPGENPKFVDVSAPLLGADGKPVGVLAVHYSWEWTRTTMRELTDPLRDRDGLTVYILAADGTVLLGPEDAIGKPLPHATLAFRDGWESGLWSDGVRYVTGIAHGKGVHDYAGLGWTVLARQPASVVHAEADRLRRSIIGSGAALALLFSALGWFAAGRITRPLTAIASAAKRIGQGESGVEIPEVGGQTEVGHLSRTLRDLIDSLTHKDAALMRLEDIAYQDRLTTLPNRRYFEQYLEACTHGTGAAAMMYIDLDGFKPINDRLGHDAGDTVLRQVGQRLTTLFRNDDIVARLGGDEFAAILPRSANQQPPDAAALAARVIEAVNEPVSIGGQMVRVGCSIGIARWPEDSPDVATVLRRADEALYQAKRDGRNRAVVWSPRADNDTA</sequence>
<evidence type="ECO:0000259" key="3">
    <source>
        <dbReference type="PROSITE" id="PS50887"/>
    </source>
</evidence>
<dbReference type="Proteomes" id="UP000277007">
    <property type="component" value="Unassembled WGS sequence"/>
</dbReference>
<dbReference type="InterPro" id="IPR003660">
    <property type="entry name" value="HAMP_dom"/>
</dbReference>
<keyword evidence="5" id="KW-1185">Reference proteome</keyword>
<organism evidence="4 5">
    <name type="scientific">Azospirillum griseum</name>
    <dbReference type="NCBI Taxonomy" id="2496639"/>
    <lineage>
        <taxon>Bacteria</taxon>
        <taxon>Pseudomonadati</taxon>
        <taxon>Pseudomonadota</taxon>
        <taxon>Alphaproteobacteria</taxon>
        <taxon>Rhodospirillales</taxon>
        <taxon>Azospirillaceae</taxon>
        <taxon>Azospirillum</taxon>
    </lineage>
</organism>
<keyword evidence="1" id="KW-0472">Membrane</keyword>
<dbReference type="InterPro" id="IPR043128">
    <property type="entry name" value="Rev_trsase/Diguanyl_cyclase"/>
</dbReference>
<dbReference type="RefSeq" id="WP_126615415.1">
    <property type="nucleotide sequence ID" value="NZ_JBHUCY010000033.1"/>
</dbReference>
<comment type="caution">
    <text evidence="4">The sequence shown here is derived from an EMBL/GenBank/DDBJ whole genome shotgun (WGS) entry which is preliminary data.</text>
</comment>
<dbReference type="PANTHER" id="PTHR46663:SF4">
    <property type="entry name" value="DIGUANYLATE CYCLASE DGCT-RELATED"/>
    <property type="match status" value="1"/>
</dbReference>
<evidence type="ECO:0000313" key="5">
    <source>
        <dbReference type="Proteomes" id="UP000277007"/>
    </source>
</evidence>
<dbReference type="InterPro" id="IPR000160">
    <property type="entry name" value="GGDEF_dom"/>
</dbReference>
<dbReference type="PANTHER" id="PTHR46663">
    <property type="entry name" value="DIGUANYLATE CYCLASE DGCT-RELATED"/>
    <property type="match status" value="1"/>
</dbReference>
<dbReference type="SUPFAM" id="SSF103190">
    <property type="entry name" value="Sensory domain-like"/>
    <property type="match status" value="1"/>
</dbReference>
<keyword evidence="1" id="KW-0812">Transmembrane</keyword>
<keyword evidence="1" id="KW-1133">Transmembrane helix</keyword>
<dbReference type="CDD" id="cd06225">
    <property type="entry name" value="HAMP"/>
    <property type="match status" value="1"/>
</dbReference>
<reference evidence="4 5" key="1">
    <citation type="submission" date="2018-12" db="EMBL/GenBank/DDBJ databases">
        <authorList>
            <person name="Yang Y."/>
        </authorList>
    </citation>
    <scope>NUCLEOTIDE SEQUENCE [LARGE SCALE GENOMIC DNA]</scope>
    <source>
        <strain evidence="4 5">L-25-5w-1</strain>
    </source>
</reference>
<dbReference type="InterPro" id="IPR029151">
    <property type="entry name" value="Sensor-like_sf"/>
</dbReference>
<dbReference type="SMART" id="SM00304">
    <property type="entry name" value="HAMP"/>
    <property type="match status" value="1"/>
</dbReference>
<dbReference type="GO" id="GO:0007165">
    <property type="term" value="P:signal transduction"/>
    <property type="evidence" value="ECO:0007669"/>
    <property type="project" value="InterPro"/>
</dbReference>
<dbReference type="Pfam" id="PF00672">
    <property type="entry name" value="HAMP"/>
    <property type="match status" value="1"/>
</dbReference>
<dbReference type="OrthoDB" id="9812260at2"/>
<dbReference type="InterPro" id="IPR029787">
    <property type="entry name" value="Nucleotide_cyclase"/>
</dbReference>
<feature type="domain" description="GGDEF" evidence="3">
    <location>
        <begin position="401"/>
        <end position="536"/>
    </location>
</feature>
<dbReference type="InterPro" id="IPR052163">
    <property type="entry name" value="DGC-Regulatory_Protein"/>
</dbReference>
<feature type="transmembrane region" description="Helical" evidence="1">
    <location>
        <begin position="293"/>
        <end position="312"/>
    </location>
</feature>
<dbReference type="GO" id="GO:0003824">
    <property type="term" value="F:catalytic activity"/>
    <property type="evidence" value="ECO:0007669"/>
    <property type="project" value="UniProtKB-ARBA"/>
</dbReference>
<dbReference type="PROSITE" id="PS50885">
    <property type="entry name" value="HAMP"/>
    <property type="match status" value="1"/>
</dbReference>
<dbReference type="FunFam" id="3.30.70.270:FF:000001">
    <property type="entry name" value="Diguanylate cyclase domain protein"/>
    <property type="match status" value="1"/>
</dbReference>
<dbReference type="SUPFAM" id="SSF158472">
    <property type="entry name" value="HAMP domain-like"/>
    <property type="match status" value="1"/>
</dbReference>
<proteinExistence type="predicted"/>
<name>A0A3S0I0T2_9PROT</name>
<dbReference type="SMART" id="SM00267">
    <property type="entry name" value="GGDEF"/>
    <property type="match status" value="1"/>
</dbReference>
<dbReference type="AlphaFoldDB" id="A0A3S0I0T2"/>
<dbReference type="EMBL" id="RXMA01000009">
    <property type="protein sequence ID" value="RTR20234.1"/>
    <property type="molecule type" value="Genomic_DNA"/>
</dbReference>
<dbReference type="Gene3D" id="3.30.450.20">
    <property type="entry name" value="PAS domain"/>
    <property type="match status" value="1"/>
</dbReference>
<dbReference type="CDD" id="cd01949">
    <property type="entry name" value="GGDEF"/>
    <property type="match status" value="1"/>
</dbReference>
<evidence type="ECO:0000313" key="4">
    <source>
        <dbReference type="EMBL" id="RTR20234.1"/>
    </source>
</evidence>
<dbReference type="PROSITE" id="PS50887">
    <property type="entry name" value="GGDEF"/>
    <property type="match status" value="1"/>
</dbReference>
<dbReference type="NCBIfam" id="TIGR00254">
    <property type="entry name" value="GGDEF"/>
    <property type="match status" value="1"/>
</dbReference>
<dbReference type="Gene3D" id="3.30.70.270">
    <property type="match status" value="1"/>
</dbReference>
<dbReference type="Pfam" id="PF00990">
    <property type="entry name" value="GGDEF"/>
    <property type="match status" value="1"/>
</dbReference>
<feature type="domain" description="HAMP" evidence="2">
    <location>
        <begin position="313"/>
        <end position="366"/>
    </location>
</feature>
<evidence type="ECO:0000259" key="2">
    <source>
        <dbReference type="PROSITE" id="PS50885"/>
    </source>
</evidence>
<dbReference type="GO" id="GO:0016020">
    <property type="term" value="C:membrane"/>
    <property type="evidence" value="ECO:0007669"/>
    <property type="project" value="InterPro"/>
</dbReference>
<dbReference type="SUPFAM" id="SSF55073">
    <property type="entry name" value="Nucleotide cyclase"/>
    <property type="match status" value="1"/>
</dbReference>